<evidence type="ECO:0000313" key="2">
    <source>
        <dbReference type="Proteomes" id="UP000285060"/>
    </source>
</evidence>
<dbReference type="EMBL" id="QUSY01004447">
    <property type="protein sequence ID" value="RHY13409.1"/>
    <property type="molecule type" value="Genomic_DNA"/>
</dbReference>
<feature type="non-terminal residue" evidence="1">
    <location>
        <position position="1"/>
    </location>
</feature>
<comment type="caution">
    <text evidence="1">The sequence shown here is derived from an EMBL/GenBank/DDBJ whole genome shotgun (WGS) entry which is preliminary data.</text>
</comment>
<accession>A0A3R7A0Y9</accession>
<evidence type="ECO:0000313" key="1">
    <source>
        <dbReference type="EMBL" id="RHY13409.1"/>
    </source>
</evidence>
<organism evidence="1 2">
    <name type="scientific">Aphanomyces invadans</name>
    <dbReference type="NCBI Taxonomy" id="157072"/>
    <lineage>
        <taxon>Eukaryota</taxon>
        <taxon>Sar</taxon>
        <taxon>Stramenopiles</taxon>
        <taxon>Oomycota</taxon>
        <taxon>Saprolegniomycetes</taxon>
        <taxon>Saprolegniales</taxon>
        <taxon>Verrucalvaceae</taxon>
        <taxon>Aphanomyces</taxon>
    </lineage>
</organism>
<keyword evidence="2" id="KW-1185">Reference proteome</keyword>
<proteinExistence type="predicted"/>
<gene>
    <name evidence="1" type="ORF">DYB32_010929</name>
</gene>
<name>A0A3R7A0Y9_9STRA</name>
<dbReference type="AlphaFoldDB" id="A0A3R7A0Y9"/>
<protein>
    <recommendedName>
        <fullName evidence="3">Reverse transcriptase zinc-binding domain-containing protein</fullName>
    </recommendedName>
</protein>
<dbReference type="Proteomes" id="UP000285060">
    <property type="component" value="Unassembled WGS sequence"/>
</dbReference>
<reference evidence="1 2" key="1">
    <citation type="submission" date="2018-08" db="EMBL/GenBank/DDBJ databases">
        <title>Aphanomyces genome sequencing and annotation.</title>
        <authorList>
            <person name="Minardi D."/>
            <person name="Oidtmann B."/>
            <person name="Van Der Giezen M."/>
            <person name="Studholme D.J."/>
        </authorList>
    </citation>
    <scope>NUCLEOTIDE SEQUENCE [LARGE SCALE GENOMIC DNA]</scope>
    <source>
        <strain evidence="1 2">NJM0002</strain>
    </source>
</reference>
<dbReference type="VEuPathDB" id="FungiDB:H310_15193"/>
<dbReference type="VEuPathDB" id="FungiDB:H310_08417"/>
<evidence type="ECO:0008006" key="3">
    <source>
        <dbReference type="Google" id="ProtNLM"/>
    </source>
</evidence>
<sequence>RMLPVNCRFAHLQVERPDAICCAYGCGHVETQHHALHACPRIYPVWEFHRAAWGRFGVNFAWSTISDPDLFRVNRHGDDHKDALAVLWRLLVGSTLHLIWTQHNKVQYEASTPLPSLVWLELSYLGWMTSVRRWLRLQDPDCPVCASALQVLQTLCAHPNYRPLWSKHPNSLLLAPTTSTAMSAGR</sequence>